<evidence type="ECO:0000259" key="1">
    <source>
        <dbReference type="Pfam" id="PF04965"/>
    </source>
</evidence>
<gene>
    <name evidence="2" type="ORF">HDIA_1990</name>
</gene>
<dbReference type="SUPFAM" id="SSF160719">
    <property type="entry name" value="gpW/gp25-like"/>
    <property type="match status" value="1"/>
</dbReference>
<dbReference type="KEGG" id="hdi:HDIA_1990"/>
<name>A0A2C9D702_9HYPH</name>
<dbReference type="Pfam" id="PF04965">
    <property type="entry name" value="GPW_gp25"/>
    <property type="match status" value="1"/>
</dbReference>
<dbReference type="Gene3D" id="3.10.450.40">
    <property type="match status" value="1"/>
</dbReference>
<dbReference type="RefSeq" id="WP_099556032.1">
    <property type="nucleotide sequence ID" value="NZ_LT960614.1"/>
</dbReference>
<dbReference type="Proteomes" id="UP000223606">
    <property type="component" value="Chromosome 1"/>
</dbReference>
<dbReference type="AlphaFoldDB" id="A0A2C9D702"/>
<protein>
    <submittedName>
        <fullName evidence="2">Baseplate wedge subunit</fullName>
    </submittedName>
</protein>
<sequence length="139" mass="15264">MAGFDRRTGQMIGNLEHAYQGVEVIMTTRIAERLMLREFGGGVAELLGRAVTPSLFLVWRQLIATAIDLWEPRFRVRSVTVSSSAGEARLGTIALSIFADYRPYAHLPKTDSRYSLKVDRTVTFGVGIASGNVTVGTMV</sequence>
<organism evidence="2 3">
    <name type="scientific">Hartmannibacter diazotrophicus</name>
    <dbReference type="NCBI Taxonomy" id="1482074"/>
    <lineage>
        <taxon>Bacteria</taxon>
        <taxon>Pseudomonadati</taxon>
        <taxon>Pseudomonadota</taxon>
        <taxon>Alphaproteobacteria</taxon>
        <taxon>Hyphomicrobiales</taxon>
        <taxon>Pleomorphomonadaceae</taxon>
        <taxon>Hartmannibacter</taxon>
    </lineage>
</organism>
<evidence type="ECO:0000313" key="2">
    <source>
        <dbReference type="EMBL" id="SON55531.1"/>
    </source>
</evidence>
<proteinExistence type="predicted"/>
<dbReference type="EMBL" id="LT960614">
    <property type="protein sequence ID" value="SON55531.1"/>
    <property type="molecule type" value="Genomic_DNA"/>
</dbReference>
<keyword evidence="3" id="KW-1185">Reference proteome</keyword>
<evidence type="ECO:0000313" key="3">
    <source>
        <dbReference type="Proteomes" id="UP000223606"/>
    </source>
</evidence>
<feature type="domain" description="IraD/Gp25-like" evidence="1">
    <location>
        <begin position="20"/>
        <end position="99"/>
    </location>
</feature>
<reference evidence="3" key="1">
    <citation type="submission" date="2017-09" db="EMBL/GenBank/DDBJ databases">
        <title>Genome sequence of Nannocystis excedens DSM 71.</title>
        <authorList>
            <person name="Blom J."/>
        </authorList>
    </citation>
    <scope>NUCLEOTIDE SEQUENCE [LARGE SCALE GENOMIC DNA]</scope>
    <source>
        <strain evidence="3">type strain: E19</strain>
    </source>
</reference>
<dbReference type="OrthoDB" id="9802846at2"/>
<dbReference type="InterPro" id="IPR007048">
    <property type="entry name" value="IraD/Gp25-like"/>
</dbReference>
<accession>A0A2C9D702</accession>